<gene>
    <name evidence="2" type="ORF">Tci_647347</name>
</gene>
<accession>A0A699K911</accession>
<dbReference type="EMBL" id="BKCJ010481568">
    <property type="protein sequence ID" value="GFA75375.1"/>
    <property type="molecule type" value="Genomic_DNA"/>
</dbReference>
<reference evidence="2" key="1">
    <citation type="journal article" date="2019" name="Sci. Rep.">
        <title>Draft genome of Tanacetum cinerariifolium, the natural source of mosquito coil.</title>
        <authorList>
            <person name="Yamashiro T."/>
            <person name="Shiraishi A."/>
            <person name="Satake H."/>
            <person name="Nakayama K."/>
        </authorList>
    </citation>
    <scope>NUCLEOTIDE SEQUENCE</scope>
</reference>
<keyword evidence="1" id="KW-0472">Membrane</keyword>
<proteinExistence type="predicted"/>
<feature type="transmembrane region" description="Helical" evidence="1">
    <location>
        <begin position="87"/>
        <end position="110"/>
    </location>
</feature>
<name>A0A699K911_TANCI</name>
<keyword evidence="1" id="KW-0812">Transmembrane</keyword>
<protein>
    <submittedName>
        <fullName evidence="2">Uncharacterized protein</fullName>
    </submittedName>
</protein>
<feature type="transmembrane region" description="Helical" evidence="1">
    <location>
        <begin position="131"/>
        <end position="152"/>
    </location>
</feature>
<evidence type="ECO:0000313" key="2">
    <source>
        <dbReference type="EMBL" id="GFA75375.1"/>
    </source>
</evidence>
<dbReference type="AlphaFoldDB" id="A0A699K911"/>
<sequence>EFEVLMKGEFEMSALGEMTFFLGLQVKQLPDGIFISQDNQERFQVSERATKLSVKSKLLWLRLQQKLSILLLLAAMDRMVSAGRSMFLLVVLIPAGSFVPAGSYGLCWWLRVPAGRHTSAGGSISIASVQTTDLICAGSIMFLLVDLFVLVVTCICCLNIVSAVLKYDTAGWSVSTGSHSVSTGSLQSCWYNHVSADEQWHTTCTFHYSIATSKALTLQSNSLKGIFYPIASFAALKYNDDHNKIAYLGREKGCKDFPDILNYLDQSPLRYALTHDPPVVFDSLVKQFWATAVVCPNEAVPHDLVATIDGHEVVVTESLIRTQLQLADANGIFNMQINDIFEGMRVIGYPTHGTLTFYKTNLSPQWRFLVHTIMHCMSPKSGSWNQFPSSIATALICLSTGRTYNFSRFILEGMIGNVKATKHKFLMYPRFLQTILAFETADRTPRPTFAFTRKLFANMKFRWAQDPVPLTPPMMAIAAGGNATGDAPVDAAAGGDAPAGAAAGGDAADEANIVTNDAVGGAAEAPQVPQSPPHSSLETEWVVLDPVSPVADWRPWPYVHVHFSEPESLPFPPEQTVLYEEPVKFGLVPRPTG</sequence>
<keyword evidence="1" id="KW-1133">Transmembrane helix</keyword>
<feature type="non-terminal residue" evidence="2">
    <location>
        <position position="593"/>
    </location>
</feature>
<evidence type="ECO:0000256" key="1">
    <source>
        <dbReference type="SAM" id="Phobius"/>
    </source>
</evidence>
<feature type="non-terminal residue" evidence="2">
    <location>
        <position position="1"/>
    </location>
</feature>
<comment type="caution">
    <text evidence="2">The sequence shown here is derived from an EMBL/GenBank/DDBJ whole genome shotgun (WGS) entry which is preliminary data.</text>
</comment>
<organism evidence="2">
    <name type="scientific">Tanacetum cinerariifolium</name>
    <name type="common">Dalmatian daisy</name>
    <name type="synonym">Chrysanthemum cinerariifolium</name>
    <dbReference type="NCBI Taxonomy" id="118510"/>
    <lineage>
        <taxon>Eukaryota</taxon>
        <taxon>Viridiplantae</taxon>
        <taxon>Streptophyta</taxon>
        <taxon>Embryophyta</taxon>
        <taxon>Tracheophyta</taxon>
        <taxon>Spermatophyta</taxon>
        <taxon>Magnoliopsida</taxon>
        <taxon>eudicotyledons</taxon>
        <taxon>Gunneridae</taxon>
        <taxon>Pentapetalae</taxon>
        <taxon>asterids</taxon>
        <taxon>campanulids</taxon>
        <taxon>Asterales</taxon>
        <taxon>Asteraceae</taxon>
        <taxon>Asteroideae</taxon>
        <taxon>Anthemideae</taxon>
        <taxon>Anthemidinae</taxon>
        <taxon>Tanacetum</taxon>
    </lineage>
</organism>